<dbReference type="AlphaFoldDB" id="A0A1E4T8S8"/>
<sequence length="51" mass="6170">MLYCYHGLQKYLQHLDLSIVPAEQQTSDRSSKWLYSLHSVLSFYFSYDIFF</sequence>
<evidence type="ECO:0000313" key="2">
    <source>
        <dbReference type="Proteomes" id="UP000094801"/>
    </source>
</evidence>
<reference evidence="2" key="1">
    <citation type="submission" date="2016-04" db="EMBL/GenBank/DDBJ databases">
        <title>Comparative genomics of biotechnologically important yeasts.</title>
        <authorList>
            <consortium name="DOE Joint Genome Institute"/>
            <person name="Riley R."/>
            <person name="Haridas S."/>
            <person name="Wolfe K.H."/>
            <person name="Lopes M.R."/>
            <person name="Hittinger C.T."/>
            <person name="Goker M."/>
            <person name="Salamov A."/>
            <person name="Wisecaver J."/>
            <person name="Long T.M."/>
            <person name="Aerts A.L."/>
            <person name="Barry K."/>
            <person name="Choi C."/>
            <person name="Clum A."/>
            <person name="Coughlan A.Y."/>
            <person name="Deshpande S."/>
            <person name="Douglass A.P."/>
            <person name="Hanson S.J."/>
            <person name="Klenk H.-P."/>
            <person name="Labutti K."/>
            <person name="Lapidus A."/>
            <person name="Lindquist E."/>
            <person name="Lipzen A."/>
            <person name="Meier-Kolthoff J.P."/>
            <person name="Ohm R.A."/>
            <person name="Otillar R.P."/>
            <person name="Pangilinan J."/>
            <person name="Peng Y."/>
            <person name="Rokas A."/>
            <person name="Rosa C.A."/>
            <person name="Scheuner C."/>
            <person name="Sibirny A.A."/>
            <person name="Slot J.C."/>
            <person name="Stielow J.B."/>
            <person name="Sun H."/>
            <person name="Kurtzman C.P."/>
            <person name="Blackwell M."/>
            <person name="Grigoriev I.V."/>
            <person name="Jeffries T.W."/>
        </authorList>
    </citation>
    <scope>NUCLEOTIDE SEQUENCE [LARGE SCALE GENOMIC DNA]</scope>
    <source>
        <strain evidence="2">NRRL YB-2248</strain>
    </source>
</reference>
<evidence type="ECO:0000313" key="1">
    <source>
        <dbReference type="EMBL" id="ODV88068.1"/>
    </source>
</evidence>
<organism evidence="1 2">
    <name type="scientific">[Candida] arabinofermentans NRRL YB-2248</name>
    <dbReference type="NCBI Taxonomy" id="983967"/>
    <lineage>
        <taxon>Eukaryota</taxon>
        <taxon>Fungi</taxon>
        <taxon>Dikarya</taxon>
        <taxon>Ascomycota</taxon>
        <taxon>Saccharomycotina</taxon>
        <taxon>Pichiomycetes</taxon>
        <taxon>Pichiales</taxon>
        <taxon>Pichiaceae</taxon>
        <taxon>Ogataea</taxon>
        <taxon>Ogataea/Candida clade</taxon>
    </lineage>
</organism>
<dbReference type="Proteomes" id="UP000094801">
    <property type="component" value="Unassembled WGS sequence"/>
</dbReference>
<protein>
    <submittedName>
        <fullName evidence="1">Uncharacterized protein</fullName>
    </submittedName>
</protein>
<accession>A0A1E4T8S8</accession>
<keyword evidence="2" id="KW-1185">Reference proteome</keyword>
<proteinExistence type="predicted"/>
<dbReference type="EMBL" id="KV453847">
    <property type="protein sequence ID" value="ODV88068.1"/>
    <property type="molecule type" value="Genomic_DNA"/>
</dbReference>
<gene>
    <name evidence="1" type="ORF">CANARDRAFT_26230</name>
</gene>
<name>A0A1E4T8S8_9ASCO</name>